<dbReference type="EMBL" id="JAPWTK010000101">
    <property type="protein sequence ID" value="KAJ8950417.1"/>
    <property type="molecule type" value="Genomic_DNA"/>
</dbReference>
<name>A0AAV8YG52_9CUCU</name>
<gene>
    <name evidence="1" type="ORF">NQ318_003693</name>
</gene>
<keyword evidence="2" id="KW-1185">Reference proteome</keyword>
<feature type="non-terminal residue" evidence="1">
    <location>
        <position position="98"/>
    </location>
</feature>
<accession>A0AAV8YG52</accession>
<sequence length="98" mass="11566">MNFIYWFQVIDNRSYGYFVVADDQHKIKFLYQASKIPKTSVLAPAFGCFKNQRLRKMKIMPQQDSRYMIFLTDKHIGLHMFPPDGNPYKYVGCLAHPV</sequence>
<dbReference type="Proteomes" id="UP001162162">
    <property type="component" value="Unassembled WGS sequence"/>
</dbReference>
<reference evidence="1" key="1">
    <citation type="journal article" date="2023" name="Insect Mol. Biol.">
        <title>Genome sequencing provides insights into the evolution of gene families encoding plant cell wall-degrading enzymes in longhorned beetles.</title>
        <authorList>
            <person name="Shin N.R."/>
            <person name="Okamura Y."/>
            <person name="Kirsch R."/>
            <person name="Pauchet Y."/>
        </authorList>
    </citation>
    <scope>NUCLEOTIDE SEQUENCE</scope>
    <source>
        <strain evidence="1">AMC_N1</strain>
    </source>
</reference>
<protein>
    <submittedName>
        <fullName evidence="1">Uncharacterized protein</fullName>
    </submittedName>
</protein>
<dbReference type="AlphaFoldDB" id="A0AAV8YG52"/>
<organism evidence="1 2">
    <name type="scientific">Aromia moschata</name>
    <dbReference type="NCBI Taxonomy" id="1265417"/>
    <lineage>
        <taxon>Eukaryota</taxon>
        <taxon>Metazoa</taxon>
        <taxon>Ecdysozoa</taxon>
        <taxon>Arthropoda</taxon>
        <taxon>Hexapoda</taxon>
        <taxon>Insecta</taxon>
        <taxon>Pterygota</taxon>
        <taxon>Neoptera</taxon>
        <taxon>Endopterygota</taxon>
        <taxon>Coleoptera</taxon>
        <taxon>Polyphaga</taxon>
        <taxon>Cucujiformia</taxon>
        <taxon>Chrysomeloidea</taxon>
        <taxon>Cerambycidae</taxon>
        <taxon>Cerambycinae</taxon>
        <taxon>Callichromatini</taxon>
        <taxon>Aromia</taxon>
    </lineage>
</organism>
<evidence type="ECO:0000313" key="2">
    <source>
        <dbReference type="Proteomes" id="UP001162162"/>
    </source>
</evidence>
<evidence type="ECO:0000313" key="1">
    <source>
        <dbReference type="EMBL" id="KAJ8950417.1"/>
    </source>
</evidence>
<proteinExistence type="predicted"/>
<comment type="caution">
    <text evidence="1">The sequence shown here is derived from an EMBL/GenBank/DDBJ whole genome shotgun (WGS) entry which is preliminary data.</text>
</comment>